<evidence type="ECO:0008006" key="4">
    <source>
        <dbReference type="Google" id="ProtNLM"/>
    </source>
</evidence>
<keyword evidence="3" id="KW-1185">Reference proteome</keyword>
<protein>
    <recommendedName>
        <fullName evidence="4">Proteins of 100 residues with WXG</fullName>
    </recommendedName>
</protein>
<dbReference type="RefSeq" id="WP_072476533.1">
    <property type="nucleotide sequence ID" value="NZ_FPJG01000006.1"/>
</dbReference>
<proteinExistence type="predicted"/>
<evidence type="ECO:0000313" key="2">
    <source>
        <dbReference type="EMBL" id="SFW66585.1"/>
    </source>
</evidence>
<reference evidence="3" key="1">
    <citation type="submission" date="2016-11" db="EMBL/GenBank/DDBJ databases">
        <authorList>
            <person name="Varghese N."/>
            <person name="Submissions S."/>
        </authorList>
    </citation>
    <scope>NUCLEOTIDE SEQUENCE [LARGE SCALE GENOMIC DNA]</scope>
    <source>
        <strain evidence="3">DSM 44671</strain>
    </source>
</reference>
<feature type="compositionally biased region" description="Pro residues" evidence="1">
    <location>
        <begin position="282"/>
        <end position="299"/>
    </location>
</feature>
<organism evidence="2 3">
    <name type="scientific">Amycolatopsis australiensis</name>
    <dbReference type="NCBI Taxonomy" id="546364"/>
    <lineage>
        <taxon>Bacteria</taxon>
        <taxon>Bacillati</taxon>
        <taxon>Actinomycetota</taxon>
        <taxon>Actinomycetes</taxon>
        <taxon>Pseudonocardiales</taxon>
        <taxon>Pseudonocardiaceae</taxon>
        <taxon>Amycolatopsis</taxon>
    </lineage>
</organism>
<dbReference type="SUPFAM" id="SSF140453">
    <property type="entry name" value="EsxAB dimer-like"/>
    <property type="match status" value="1"/>
</dbReference>
<gene>
    <name evidence="2" type="ORF">SAMN04489730_2625</name>
</gene>
<evidence type="ECO:0000313" key="3">
    <source>
        <dbReference type="Proteomes" id="UP000182740"/>
    </source>
</evidence>
<name>A0A1K1R3U3_9PSEU</name>
<dbReference type="EMBL" id="FPJG01000006">
    <property type="protein sequence ID" value="SFW66585.1"/>
    <property type="molecule type" value="Genomic_DNA"/>
</dbReference>
<dbReference type="InterPro" id="IPR036689">
    <property type="entry name" value="ESAT-6-like_sf"/>
</dbReference>
<sequence length="480" mass="51357">MTETFNPTAAPDFGAGVVITDSNKFSGAGFLDSYTFLIKSCQDIQKADDADKAALGVAIGLGAVATVVDTVKFALNPLGSLISAGLGWLIEHISFLREPLDMLMGDPDQIQLLSQEVHTIAESIRKIADDQTASLTGEISHWEGDGAKAFNDRMKELAADLESKAHGTDIVGYLIQTNMAIIAAVRSLFRDLITTVLGDIISTMLIALATAAITFGTSIVAGVTWCVTQATMTATSLASKLAAVLAQAVRSAGRIGDITKMLKTRPEASGAAGAGRGADDVAPPPPRVEGPPPREGTPPPREDDAGTPPPREDDAGTPPPREDDAGTPPPREDDDASSYHTANEDTPPPSPARDDDDASFHTANENPPREDAGTPPPREDDDASSYHTANENPPSTSPWTKKHEDWLKQHQPDAYALYKRNETWLKEHDPKAFNLLKNWVADSDSAKELWAWPVKGSQEIIKQMLDIQKTAETGWAAANE</sequence>
<dbReference type="Proteomes" id="UP000182740">
    <property type="component" value="Unassembled WGS sequence"/>
</dbReference>
<evidence type="ECO:0000256" key="1">
    <source>
        <dbReference type="SAM" id="MobiDB-lite"/>
    </source>
</evidence>
<feature type="compositionally biased region" description="Basic and acidic residues" evidence="1">
    <location>
        <begin position="300"/>
        <end position="324"/>
    </location>
</feature>
<dbReference type="STRING" id="546364.SAMN04489730_2625"/>
<feature type="compositionally biased region" description="Polar residues" evidence="1">
    <location>
        <begin position="385"/>
        <end position="399"/>
    </location>
</feature>
<accession>A0A1K1R3U3</accession>
<feature type="region of interest" description="Disordered" evidence="1">
    <location>
        <begin position="266"/>
        <end position="405"/>
    </location>
</feature>
<dbReference type="AlphaFoldDB" id="A0A1K1R3U3"/>